<evidence type="ECO:0000313" key="2">
    <source>
        <dbReference type="Proteomes" id="UP001236415"/>
    </source>
</evidence>
<dbReference type="RefSeq" id="WP_285747047.1">
    <property type="nucleotide sequence ID" value="NZ_CP127162.1"/>
</dbReference>
<gene>
    <name evidence="1" type="ORF">QPK24_06090</name>
</gene>
<dbReference type="EMBL" id="CP127162">
    <property type="protein sequence ID" value="WIV20262.1"/>
    <property type="molecule type" value="Genomic_DNA"/>
</dbReference>
<protein>
    <submittedName>
        <fullName evidence="1">Uncharacterized protein</fullName>
    </submittedName>
</protein>
<proteinExistence type="predicted"/>
<evidence type="ECO:0000313" key="1">
    <source>
        <dbReference type="EMBL" id="WIV20262.1"/>
    </source>
</evidence>
<name>A0ABY8X714_9BACL</name>
<sequence length="203" mass="22238">MKRKALLTIGGVLGLAIIISVSLLIGNETSKPATLHGTSPYTLHLKENYNSEKIPPLFDGPNNLKTAKNFGFDDFGDLSSANSTISIDQELKPDGDYLVGEGGTGELLIKGTKYHFTIDSSLISHVELKNGQNLLTGSFETKINDKEGRPIPATISFTNIVETEEQFFYVTLGSLVLPFGDDRFETEEIQKIIRELGNVEETT</sequence>
<keyword evidence="2" id="KW-1185">Reference proteome</keyword>
<accession>A0ABY8X714</accession>
<reference evidence="1 2" key="1">
    <citation type="submission" date="2023-06" db="EMBL/GenBank/DDBJ databases">
        <title>Paenibacillus polygonum sp. nov., an endophytic bacterium, isolated from Polygonum lapathifolium L. in Nanji Wetland National Nature Reserve, South of Poyang Lake, Jiangxi Province, China.</title>
        <authorList>
            <person name="Yu Z."/>
        </authorList>
    </citation>
    <scope>NUCLEOTIDE SEQUENCE [LARGE SCALE GENOMIC DNA]</scope>
    <source>
        <strain evidence="1 2">C31</strain>
    </source>
</reference>
<organism evidence="1 2">
    <name type="scientific">Paenibacillus polygoni</name>
    <dbReference type="NCBI Taxonomy" id="3050112"/>
    <lineage>
        <taxon>Bacteria</taxon>
        <taxon>Bacillati</taxon>
        <taxon>Bacillota</taxon>
        <taxon>Bacilli</taxon>
        <taxon>Bacillales</taxon>
        <taxon>Paenibacillaceae</taxon>
        <taxon>Paenibacillus</taxon>
    </lineage>
</organism>
<dbReference type="Proteomes" id="UP001236415">
    <property type="component" value="Chromosome"/>
</dbReference>